<evidence type="ECO:0000313" key="3">
    <source>
        <dbReference type="Proteomes" id="UP000297070"/>
    </source>
</evidence>
<gene>
    <name evidence="2" type="primary">98</name>
    <name evidence="2" type="ORF">SEA_GODONK_98</name>
</gene>
<reference evidence="2 3" key="1">
    <citation type="submission" date="2019-03" db="EMBL/GenBank/DDBJ databases">
        <authorList>
            <person name="Douthitt C."/>
            <person name="D'Elia T."/>
            <person name="Bockoras C."/>
            <person name="Boss C."/>
            <person name="Clemons M."/>
            <person name="Green W."/>
            <person name="Harel H."/>
            <person name="Larralde J."/>
            <person name="Lopez M."/>
            <person name="Magana D."/>
            <person name="Miguel M."/>
            <person name="Muschweck L."/>
            <person name="Olivos K."/>
            <person name="Racette D."/>
            <person name="Reynolds M."/>
            <person name="Ru Y."/>
            <person name="Santana M."/>
            <person name="Simon R."/>
            <person name="Smotrilla K."/>
            <person name="Sufficool B."/>
            <person name="Tamayo B."/>
            <person name="Tirado E."/>
            <person name="Vajanyi M."/>
            <person name="Weger M."/>
            <person name="Wehr A."/>
            <person name="Whitaker K."/>
            <person name="Garlena R.A."/>
            <person name="Russell D.A."/>
            <person name="Pope W.H."/>
            <person name="Jacobs-Sera D."/>
            <person name="Hatfull G.F."/>
        </authorList>
    </citation>
    <scope>NUCLEOTIDE SEQUENCE [LARGE SCALE GENOMIC DNA]</scope>
</reference>
<dbReference type="GeneID" id="55012934"/>
<dbReference type="RefSeq" id="YP_009821482.1">
    <property type="nucleotide sequence ID" value="NC_048176.1"/>
</dbReference>
<keyword evidence="1" id="KW-1133">Transmembrane helix</keyword>
<name>A0A4D6E268_9CAUD</name>
<protein>
    <submittedName>
        <fullName evidence="2">Holin</fullName>
    </submittedName>
</protein>
<keyword evidence="1" id="KW-0472">Membrane</keyword>
<proteinExistence type="predicted"/>
<keyword evidence="1" id="KW-0812">Transmembrane</keyword>
<organism evidence="2 3">
    <name type="scientific">Gordonia phage GodonK</name>
    <dbReference type="NCBI Taxonomy" id="2562192"/>
    <lineage>
        <taxon>Viruses</taxon>
        <taxon>Duplodnaviria</taxon>
        <taxon>Heunggongvirae</taxon>
        <taxon>Uroviricota</taxon>
        <taxon>Caudoviricetes</taxon>
        <taxon>Godonkavirus</taxon>
        <taxon>Godonkavirus godonK</taxon>
    </lineage>
</organism>
<sequence length="77" mass="8307">MGVFGYKVSEIRKAVVSVLGFAIILITSLGSEFGAWFSNDTALTINSVVGFLTAVSVYLVKNEKTIDALDGVNVHRR</sequence>
<feature type="transmembrane region" description="Helical" evidence="1">
    <location>
        <begin position="43"/>
        <end position="60"/>
    </location>
</feature>
<evidence type="ECO:0000256" key="1">
    <source>
        <dbReference type="SAM" id="Phobius"/>
    </source>
</evidence>
<evidence type="ECO:0000313" key="2">
    <source>
        <dbReference type="EMBL" id="QBZ72717.1"/>
    </source>
</evidence>
<dbReference type="KEGG" id="vg:55012934"/>
<accession>A0A4D6E268</accession>
<feature type="transmembrane region" description="Helical" evidence="1">
    <location>
        <begin position="14"/>
        <end position="37"/>
    </location>
</feature>
<keyword evidence="3" id="KW-1185">Reference proteome</keyword>
<dbReference type="Proteomes" id="UP000297070">
    <property type="component" value="Segment"/>
</dbReference>
<dbReference type="EMBL" id="MK620899">
    <property type="protein sequence ID" value="QBZ72717.1"/>
    <property type="molecule type" value="Genomic_DNA"/>
</dbReference>